<name>A0ABY2H414_9HYPO</name>
<organism evidence="3 4">
    <name type="scientific">Trichoderma ghanense</name>
    <dbReference type="NCBI Taxonomy" id="65468"/>
    <lineage>
        <taxon>Eukaryota</taxon>
        <taxon>Fungi</taxon>
        <taxon>Dikarya</taxon>
        <taxon>Ascomycota</taxon>
        <taxon>Pezizomycotina</taxon>
        <taxon>Sordariomycetes</taxon>
        <taxon>Hypocreomycetidae</taxon>
        <taxon>Hypocreales</taxon>
        <taxon>Hypocreaceae</taxon>
        <taxon>Trichoderma</taxon>
    </lineage>
</organism>
<reference evidence="3 4" key="1">
    <citation type="submission" date="2018-01" db="EMBL/GenBank/DDBJ databases">
        <title>Genome characterization of the sugarcane-associated fungus Trichoderma ghanense CCMA-1212 and their application in lignocelulose bioconversion.</title>
        <authorList>
            <person name="Steindorff A.S."/>
            <person name="Mendes T.D."/>
            <person name="Vilela E.S.D."/>
            <person name="Rodrigues D.S."/>
            <person name="Formighieri E.F."/>
            <person name="Melo I.S."/>
            <person name="Favaro L.C.L."/>
        </authorList>
    </citation>
    <scope>NUCLEOTIDE SEQUENCE [LARGE SCALE GENOMIC DNA]</scope>
    <source>
        <strain evidence="3 4">CCMA-1212</strain>
    </source>
</reference>
<gene>
    <name evidence="3" type="ORF">CCMA1212_005412</name>
</gene>
<protein>
    <recommendedName>
        <fullName evidence="2">BTB domain-containing protein</fullName>
    </recommendedName>
</protein>
<feature type="non-terminal residue" evidence="3">
    <location>
        <position position="1"/>
    </location>
</feature>
<evidence type="ECO:0000313" key="4">
    <source>
        <dbReference type="Proteomes" id="UP001642720"/>
    </source>
</evidence>
<sequence length="574" mass="65200">KPLPVALWRGTSLLWYLKFVYLDFSDTSFLRPRPARNGRDIMPTKGGRHPSGPWGRLKPVEQDPLESIGLPSKGDTRLLDLKTQENYYTKIVERYMTFCSDAGQRDELLRRFSSLVISPSDPAPTPARPREILPTVTDESLQSPANTKALSDVMAALRKLREGIVASKRADDFAVQAYLFCIRLSILVKHPESYHPAILHLLRSIHPQQPLTSVELQEVVAYLVLDTACRRGQLAEAYALRRRYALKDTKVNAALSALAHDNYVLFQKVKRSVDGHRAKVMEWAEGDVRMHALKCFGRTYLSVDLDFLEKTTGSKWSDLTQSDGVGWDLEGSRVVIRKALRCFWPTIALLGSLRRSDEPSAQIICKNETFKVHMSVIKQHSEYFDTCLNKPFAEADGVVRFDDIEPRYMAFYLGVAYSYSSILPHTPPAPSENPEAKALRTPLRDFIEVYKLCDRFLSLKMGDFMLKCIRTSIGDGHRALFRSAADKDQQKALMRDFADGYEALEQGHAVQNELSERIIEYFVEGVSYDAWDEYMEEVMNRPRFVAQVSKGFARKLAEALAARHKVKRKELGGP</sequence>
<dbReference type="InterPro" id="IPR000210">
    <property type="entry name" value="BTB/POZ_dom"/>
</dbReference>
<feature type="domain" description="BTB" evidence="2">
    <location>
        <begin position="359"/>
        <end position="425"/>
    </location>
</feature>
<keyword evidence="4" id="KW-1185">Reference proteome</keyword>
<dbReference type="EMBL" id="PPTA01000006">
    <property type="protein sequence ID" value="TFB02948.1"/>
    <property type="molecule type" value="Genomic_DNA"/>
</dbReference>
<dbReference type="SUPFAM" id="SSF54695">
    <property type="entry name" value="POZ domain"/>
    <property type="match status" value="1"/>
</dbReference>
<dbReference type="RefSeq" id="XP_073559149.1">
    <property type="nucleotide sequence ID" value="XM_073702673.1"/>
</dbReference>
<dbReference type="Pfam" id="PF00651">
    <property type="entry name" value="BTB"/>
    <property type="match status" value="1"/>
</dbReference>
<dbReference type="PROSITE" id="PS50097">
    <property type="entry name" value="BTB"/>
    <property type="match status" value="1"/>
</dbReference>
<dbReference type="PANTHER" id="PTHR39398">
    <property type="entry name" value="YALI0F14311P"/>
    <property type="match status" value="1"/>
</dbReference>
<dbReference type="Gene3D" id="3.30.710.10">
    <property type="entry name" value="Potassium Channel Kv1.1, Chain A"/>
    <property type="match status" value="1"/>
</dbReference>
<evidence type="ECO:0000256" key="1">
    <source>
        <dbReference type="SAM" id="MobiDB-lite"/>
    </source>
</evidence>
<feature type="region of interest" description="Disordered" evidence="1">
    <location>
        <begin position="35"/>
        <end position="56"/>
    </location>
</feature>
<accession>A0ABY2H414</accession>
<dbReference type="InterPro" id="IPR011333">
    <property type="entry name" value="SKP1/BTB/POZ_sf"/>
</dbReference>
<dbReference type="PANTHER" id="PTHR39398:SF1">
    <property type="entry name" value="CSN8_PSMD8_EIF3K DOMAIN-CONTAINING PROTEIN"/>
    <property type="match status" value="1"/>
</dbReference>
<evidence type="ECO:0000313" key="3">
    <source>
        <dbReference type="EMBL" id="TFB02948.1"/>
    </source>
</evidence>
<evidence type="ECO:0000259" key="2">
    <source>
        <dbReference type="PROSITE" id="PS50097"/>
    </source>
</evidence>
<dbReference type="GeneID" id="300577123"/>
<dbReference type="Proteomes" id="UP001642720">
    <property type="component" value="Unassembled WGS sequence"/>
</dbReference>
<comment type="caution">
    <text evidence="3">The sequence shown here is derived from an EMBL/GenBank/DDBJ whole genome shotgun (WGS) entry which is preliminary data.</text>
</comment>
<proteinExistence type="predicted"/>
<dbReference type="CDD" id="cd18186">
    <property type="entry name" value="BTB_POZ_ZBTB_KLHL-like"/>
    <property type="match status" value="1"/>
</dbReference>